<evidence type="ECO:0000313" key="3">
    <source>
        <dbReference type="EMBL" id="QEX19944.1"/>
    </source>
</evidence>
<dbReference type="Pfam" id="PF01321">
    <property type="entry name" value="Creatinase_N"/>
    <property type="match status" value="1"/>
</dbReference>
<dbReference type="InterPro" id="IPR029149">
    <property type="entry name" value="Creatin/AminoP/Spt16_N"/>
</dbReference>
<organism evidence="3 4">
    <name type="scientific">Hypericibacter terrae</name>
    <dbReference type="NCBI Taxonomy" id="2602015"/>
    <lineage>
        <taxon>Bacteria</taxon>
        <taxon>Pseudomonadati</taxon>
        <taxon>Pseudomonadota</taxon>
        <taxon>Alphaproteobacteria</taxon>
        <taxon>Rhodospirillales</taxon>
        <taxon>Dongiaceae</taxon>
        <taxon>Hypericibacter</taxon>
    </lineage>
</organism>
<protein>
    <submittedName>
        <fullName evidence="3">Peptidase M24</fullName>
    </submittedName>
</protein>
<keyword evidence="4" id="KW-1185">Reference proteome</keyword>
<feature type="domain" description="Creatinase N-terminal" evidence="2">
    <location>
        <begin position="46"/>
        <end position="164"/>
    </location>
</feature>
<accession>A0A5J6MR90</accession>
<dbReference type="SUPFAM" id="SSF55920">
    <property type="entry name" value="Creatinase/aminopeptidase"/>
    <property type="match status" value="1"/>
</dbReference>
<dbReference type="InterPro" id="IPR000994">
    <property type="entry name" value="Pept_M24"/>
</dbReference>
<dbReference type="InterPro" id="IPR036005">
    <property type="entry name" value="Creatinase/aminopeptidase-like"/>
</dbReference>
<name>A0A5J6MR90_9PROT</name>
<proteinExistence type="predicted"/>
<dbReference type="Proteomes" id="UP000326202">
    <property type="component" value="Chromosome"/>
</dbReference>
<dbReference type="PANTHER" id="PTHR46112">
    <property type="entry name" value="AMINOPEPTIDASE"/>
    <property type="match status" value="1"/>
</dbReference>
<sequence>MAPDSAGPKPPFRSLDPDIRRARKSPILDAIDSEALLDMRKLRTYRLGRFRAELKKRDCMGALLYDPINIRYATGSRNMAVWTLHNAVRYAFVPTEGPITLFDFHNCEHLADGLETVAEVRPAVGWTYFGGGSRLDEFAKRWSDEIVDLVRRHGGGNKRLAVDKLDPTGTHFLEAAGIDIVEGQAVCELARAIKSDEELACMVTSITACETGMAKMRDALEPGVTENQIWSLLHQANIAAGGEWIETRLLTSGGRTNPWFQESSDRVIRSGELLSFDTDLIGPFGYCADISRTYFCGHGRPSAEQKRLYGLAYEQIHTNLDLVKAGIGFREFSEKSFKLPEACAPNRYSVVFHGVGLADEYPASIYAQDYERGGYDGVLEAGMTICIESYMGEVGGLEGVKLEQQILVTETGYQLLSTFPFEDALLPSRWL</sequence>
<dbReference type="InterPro" id="IPR000587">
    <property type="entry name" value="Creatinase_N"/>
</dbReference>
<reference evidence="3 4" key="1">
    <citation type="submission" date="2019-08" db="EMBL/GenBank/DDBJ databases">
        <title>Hyperibacter terrae gen. nov., sp. nov. and Hyperibacter viscosus sp. nov., two new members in the family Rhodospirillaceae isolated from the rhizosphere of Hypericum perforatum.</title>
        <authorList>
            <person name="Noviana Z."/>
        </authorList>
    </citation>
    <scope>NUCLEOTIDE SEQUENCE [LARGE SCALE GENOMIC DNA]</scope>
    <source>
        <strain evidence="3 4">R5913</strain>
    </source>
</reference>
<dbReference type="SUPFAM" id="SSF53092">
    <property type="entry name" value="Creatinase/prolidase N-terminal domain"/>
    <property type="match status" value="1"/>
</dbReference>
<gene>
    <name evidence="3" type="ORF">FRZ44_52590</name>
</gene>
<evidence type="ECO:0000313" key="4">
    <source>
        <dbReference type="Proteomes" id="UP000326202"/>
    </source>
</evidence>
<dbReference type="RefSeq" id="WP_225308457.1">
    <property type="nucleotide sequence ID" value="NZ_CP042906.1"/>
</dbReference>
<feature type="domain" description="Peptidase M24" evidence="1">
    <location>
        <begin position="201"/>
        <end position="410"/>
    </location>
</feature>
<evidence type="ECO:0000259" key="2">
    <source>
        <dbReference type="Pfam" id="PF01321"/>
    </source>
</evidence>
<dbReference type="Gene3D" id="3.40.350.10">
    <property type="entry name" value="Creatinase/prolidase N-terminal domain"/>
    <property type="match status" value="1"/>
</dbReference>
<evidence type="ECO:0000259" key="1">
    <source>
        <dbReference type="Pfam" id="PF00557"/>
    </source>
</evidence>
<dbReference type="Gene3D" id="3.90.230.10">
    <property type="entry name" value="Creatinase/methionine aminopeptidase superfamily"/>
    <property type="match status" value="1"/>
</dbReference>
<dbReference type="KEGG" id="htq:FRZ44_52590"/>
<dbReference type="Pfam" id="PF00557">
    <property type="entry name" value="Peptidase_M24"/>
    <property type="match status" value="1"/>
</dbReference>
<dbReference type="EMBL" id="CP042906">
    <property type="protein sequence ID" value="QEX19944.1"/>
    <property type="molecule type" value="Genomic_DNA"/>
</dbReference>
<dbReference type="PANTHER" id="PTHR46112:SF2">
    <property type="entry name" value="XAA-PRO AMINOPEPTIDASE P-RELATED"/>
    <property type="match status" value="1"/>
</dbReference>
<dbReference type="CDD" id="cd01066">
    <property type="entry name" value="APP_MetAP"/>
    <property type="match status" value="1"/>
</dbReference>
<dbReference type="InterPro" id="IPR050659">
    <property type="entry name" value="Peptidase_M24B"/>
</dbReference>
<dbReference type="AlphaFoldDB" id="A0A5J6MR90"/>